<feature type="region of interest" description="Disordered" evidence="1">
    <location>
        <begin position="39"/>
        <end position="66"/>
    </location>
</feature>
<dbReference type="EMBL" id="BAABWH010000001">
    <property type="protein sequence ID" value="GAA6144357.1"/>
    <property type="molecule type" value="Genomic_DNA"/>
</dbReference>
<gene>
    <name evidence="3" type="ORF">NBRC116585_04740</name>
</gene>
<reference evidence="3 4" key="1">
    <citation type="submission" date="2024-04" db="EMBL/GenBank/DDBJ databases">
        <title>Draft genome sequence of Thalassolituus maritimus NBRC 116585.</title>
        <authorList>
            <person name="Miyakawa T."/>
            <person name="Kusuya Y."/>
            <person name="Miura T."/>
        </authorList>
    </citation>
    <scope>NUCLEOTIDE SEQUENCE [LARGE SCALE GENOMIC DNA]</scope>
    <source>
        <strain evidence="3 4">5NW40-0001</strain>
    </source>
</reference>
<evidence type="ECO:0000259" key="2">
    <source>
        <dbReference type="PROSITE" id="PS50268"/>
    </source>
</evidence>
<name>A0ABP9ZW36_9GAMM</name>
<dbReference type="Proteomes" id="UP001481413">
    <property type="component" value="Unassembled WGS sequence"/>
</dbReference>
<dbReference type="SMART" id="SM00112">
    <property type="entry name" value="CA"/>
    <property type="match status" value="3"/>
</dbReference>
<dbReference type="RefSeq" id="WP_353293285.1">
    <property type="nucleotide sequence ID" value="NZ_BAABWH010000001.1"/>
</dbReference>
<keyword evidence="4" id="KW-1185">Reference proteome</keyword>
<dbReference type="Gene3D" id="2.60.40.60">
    <property type="entry name" value="Cadherins"/>
    <property type="match status" value="3"/>
</dbReference>
<evidence type="ECO:0000256" key="1">
    <source>
        <dbReference type="SAM" id="MobiDB-lite"/>
    </source>
</evidence>
<proteinExistence type="predicted"/>
<feature type="domain" description="Cadherin" evidence="2">
    <location>
        <begin position="558"/>
        <end position="650"/>
    </location>
</feature>
<dbReference type="PROSITE" id="PS50268">
    <property type="entry name" value="CADHERIN_2"/>
    <property type="match status" value="4"/>
</dbReference>
<feature type="domain" description="Cadherin" evidence="2">
    <location>
        <begin position="1537"/>
        <end position="1643"/>
    </location>
</feature>
<feature type="domain" description="Cadherin" evidence="2">
    <location>
        <begin position="1333"/>
        <end position="1419"/>
    </location>
</feature>
<organism evidence="3 4">
    <name type="scientific">Thalassolituus maritimus</name>
    <dbReference type="NCBI Taxonomy" id="484498"/>
    <lineage>
        <taxon>Bacteria</taxon>
        <taxon>Pseudomonadati</taxon>
        <taxon>Pseudomonadota</taxon>
        <taxon>Gammaproteobacteria</taxon>
        <taxon>Oceanospirillales</taxon>
        <taxon>Oceanospirillaceae</taxon>
        <taxon>Thalassolituus</taxon>
    </lineage>
</organism>
<comment type="caution">
    <text evidence="3">The sequence shown here is derived from an EMBL/GenBank/DDBJ whole genome shotgun (WGS) entry which is preliminary data.</text>
</comment>
<evidence type="ECO:0000313" key="4">
    <source>
        <dbReference type="Proteomes" id="UP001481413"/>
    </source>
</evidence>
<dbReference type="InterPro" id="IPR002126">
    <property type="entry name" value="Cadherin-like_dom"/>
</dbReference>
<feature type="domain" description="Cadherin" evidence="2">
    <location>
        <begin position="1119"/>
        <end position="1204"/>
    </location>
</feature>
<dbReference type="CDD" id="cd11304">
    <property type="entry name" value="Cadherin_repeat"/>
    <property type="match status" value="3"/>
</dbReference>
<sequence>MPHVKVAARLIRQLLSPINMVIFTMLVITGCDIQSPEVAPNAPIPASPSQPTDGDDQAPVENGPLPLASDAEEVSLEVDATQPVYLDLDTGSELSLSSDQALLNGDWDVVIDGNNIRVNENAANVTGQRIAATRAVDFSADIDTSLLSYQTEAYTAAIDPLTILNGTVQQGNSWLVRTDQAERVVYMNIATAYADRRQIDLYLREQVAGTDVFSTREFVGLVMRELEDGTLGVYFDMDAYFEQPLSDELYFNHPTRAMTSVVADDEPMEGWDFFFSAEIEIDTSTESGSAQIVGEPIARLNGGASESGLGAVIFLNFNNPHYNAQSTNFRNPDQTLEEVWGFSGMEDFFSDSRFAGLDWQVDGYNPTYGPMWYTATEPQQKVATGRVYIVESTEGYAYRFQVSDISDGRNTVRFEGFDPGSGQQAPARVEIILNPIDTLSAIESTASNGSSISVFGEVPISEIDGLQLSLTGADREFFELTSDFKLIFNAPDFENPQDANGDNRYEAFLRAENSSSTDVIAVSGLVENANEPAAFSFEPRIASVDENGIWSLTLPEMPDEGDTPNGALRYSIFNAQSGDARYFYLDSSNDRVQLKLSAQDFERPADADQDNTYDVILVVSDGDENMTSLSVSVTVLDLTESAEFSINPLMVRSIDEVTLDTGIYASISGQPVGNLGFSLVDAESGSDDSARFNIDVTTGLITLLPQDYEALALDKSVGDGSAIALNVVVVATDDDGNIASTSYAVLIQDRVEYAGFDVEQVANYSLAENSSDSGVTLQPNPAAYTQEVPCAPSGSSQATAICQEDVELNYEVTLTGEDAASFVVTRSASNKLDVSFDGFADFESAMDANADGQFEIGAELTDGEGNRQTLSWTVNITDVIENADFSVPEGSTDVAENSVATITYQLQGEEPIGELSTTLSGDDAGFFRISDSGAIEFIGTGTGADFEAPADSNADNAYLVLVTLTDADGNSTIHRHTVNVTNVTESASFSIADIAPRSVNENESDTGVMPQISGEPIGGQEALVYRLEGDNRDYYDFDSRTGVASLQPQDYESLPGSDSGEPVALPVTLIAEDTDGNVASTRISVSVVDVDEYDGFDVEAIEPYSVDENTVDSGAEIRVSPDTVAGVPLAYTYALSGADAAQFAIDDTVRPAIVRLNIQDFEAPSDANQNQVYQALVTVTDIVGGSKSVTVSVTVVDVTEVADFTLTSQTISGDENSVISVPVELSGDAPIGALTYSLSGDDASFFTLSQNGSLTLSARDFETPQDLNGDNQYLAVLSAADSDGNQAQANIAISINNVAESSSFSLSGISDYSIDEVTVDSPRTPTASSGYVGSLTYRLTGSDAARFRIDSATGTLRLKPQDYEVLAGASEPAQSAGPAYALNVVIEAADSDGNTATLAITVSVRDVVEYAGFEFAPLSHQSANENALTEVPLSVTPLSYTNPIPCVPESVDQVCSETVTLNYTLSLLGTDSDAFSLNGGLPATTLRLSAQNFEAPADSDLNNTYGVTVNVDDGISGVQQQSVIITVNDVMEVANFSLQNSDYSVNENTQDVGVVPVVSGDAPIGSLSYQITGADAGAFTLDNDGRIRLTDMADFEAPTDADGDNNYQITYTATDDDANSASVDITVTVLDTAAETLEFSALFGARYIDLDTATVSTSAVSGWDLRVSGDFISLNSTAASAFANTREFDEVNGPLGSSDYLPTLAAETKDNADSWNDNWGLWASDNDSENIEKAFGNQFYRVYDVAGPQGIADEVVDDLPVKPENYFILRTSEGTRYVRMRAVSFGDRNSDGVAQTNNGYFYYSVLDVDAGDTQFGPEQELCLSFRHGSYPEGDPDGEGDVWYKQTFFDFDYISQYKPFGCDQGDYVDYSGSLTFDVDIAPDMNRRTSQFEQVSNGVASATEALENWDMVLGIAFRPEKNWLGIRRASATRVRAAINGNRTGGVAAIQGFTRTEDGDGNLSPMLDNLDDFRHLLSGEGKSPVSQYDHLQFNADGSISSNQRVYHVRTDTGARFKIQVLSYDGNLSGTQADYSLLYEGF</sequence>
<dbReference type="PROSITE" id="PS51257">
    <property type="entry name" value="PROKAR_LIPOPROTEIN"/>
    <property type="match status" value="1"/>
</dbReference>
<dbReference type="InterPro" id="IPR015919">
    <property type="entry name" value="Cadherin-like_sf"/>
</dbReference>
<accession>A0ABP9ZW36</accession>
<evidence type="ECO:0000313" key="3">
    <source>
        <dbReference type="EMBL" id="GAA6144357.1"/>
    </source>
</evidence>
<dbReference type="SUPFAM" id="SSF49313">
    <property type="entry name" value="Cadherin-like"/>
    <property type="match status" value="2"/>
</dbReference>
<protein>
    <recommendedName>
        <fullName evidence="2">Cadherin domain-containing protein</fullName>
    </recommendedName>
</protein>